<feature type="compositionally biased region" description="Basic and acidic residues" evidence="1">
    <location>
        <begin position="365"/>
        <end position="376"/>
    </location>
</feature>
<gene>
    <name evidence="2" type="ORF">BDV96DRAFT_604089</name>
</gene>
<proteinExistence type="predicted"/>
<evidence type="ECO:0000313" key="2">
    <source>
        <dbReference type="EMBL" id="KAF2110530.1"/>
    </source>
</evidence>
<sequence>MPLMTGAQKAARAEKKVQAEKKAQAEKKVQAEKAWQRAREEKEAQDQKRKIDADNKKQRAHEAALARLLKSRKAKGYHVTRKVEFEVEVEVTVKAEEELEKKQACKAEKHGPGKEENQDGITDEDGDSEMSDEDAPPPSPPATKKKDAKRMKTKAPKVSNQPDDEEVLQTQFAAPEETTTQSRKRAHGDGDDGSGEHMSKKVKPNTNTKIHKGAQHKEAVRKPIKLESNKTELHPTKVSYYSPTKLATASLKINSKASPSTIAKPRGPPKDRYKLTPNPRLARAKMSDTKEPACKAPPQKNKTGSASAVKAPTATSRASRSTTADRNSTLRRERDQAAINLETAKRHFQRAARVGTDRAVAASNKGERHANQEQVRRRSGSPSNENFEPAGSVSNVSVRNAASRNNRSSILAGLLAEVSGSDHASS</sequence>
<feature type="compositionally biased region" description="Basic residues" evidence="1">
    <location>
        <begin position="146"/>
        <end position="155"/>
    </location>
</feature>
<feature type="compositionally biased region" description="Polar residues" evidence="1">
    <location>
        <begin position="250"/>
        <end position="261"/>
    </location>
</feature>
<feature type="region of interest" description="Disordered" evidence="1">
    <location>
        <begin position="1"/>
        <end position="75"/>
    </location>
</feature>
<feature type="compositionally biased region" description="Acidic residues" evidence="1">
    <location>
        <begin position="121"/>
        <end position="135"/>
    </location>
</feature>
<reference evidence="2" key="1">
    <citation type="journal article" date="2020" name="Stud. Mycol.">
        <title>101 Dothideomycetes genomes: a test case for predicting lifestyles and emergence of pathogens.</title>
        <authorList>
            <person name="Haridas S."/>
            <person name="Albert R."/>
            <person name="Binder M."/>
            <person name="Bloem J."/>
            <person name="Labutti K."/>
            <person name="Salamov A."/>
            <person name="Andreopoulos B."/>
            <person name="Baker S."/>
            <person name="Barry K."/>
            <person name="Bills G."/>
            <person name="Bluhm B."/>
            <person name="Cannon C."/>
            <person name="Castanera R."/>
            <person name="Culley D."/>
            <person name="Daum C."/>
            <person name="Ezra D."/>
            <person name="Gonzalez J."/>
            <person name="Henrissat B."/>
            <person name="Kuo A."/>
            <person name="Liang C."/>
            <person name="Lipzen A."/>
            <person name="Lutzoni F."/>
            <person name="Magnuson J."/>
            <person name="Mondo S."/>
            <person name="Nolan M."/>
            <person name="Ohm R."/>
            <person name="Pangilinan J."/>
            <person name="Park H.-J."/>
            <person name="Ramirez L."/>
            <person name="Alfaro M."/>
            <person name="Sun H."/>
            <person name="Tritt A."/>
            <person name="Yoshinaga Y."/>
            <person name="Zwiers L.-H."/>
            <person name="Turgeon B."/>
            <person name="Goodwin S."/>
            <person name="Spatafora J."/>
            <person name="Crous P."/>
            <person name="Grigoriev I."/>
        </authorList>
    </citation>
    <scope>NUCLEOTIDE SEQUENCE</scope>
    <source>
        <strain evidence="2">CBS 627.86</strain>
    </source>
</reference>
<organism evidence="2 3">
    <name type="scientific">Lophiotrema nucula</name>
    <dbReference type="NCBI Taxonomy" id="690887"/>
    <lineage>
        <taxon>Eukaryota</taxon>
        <taxon>Fungi</taxon>
        <taxon>Dikarya</taxon>
        <taxon>Ascomycota</taxon>
        <taxon>Pezizomycotina</taxon>
        <taxon>Dothideomycetes</taxon>
        <taxon>Pleosporomycetidae</taxon>
        <taxon>Pleosporales</taxon>
        <taxon>Lophiotremataceae</taxon>
        <taxon>Lophiotrema</taxon>
    </lineage>
</organism>
<feature type="compositionally biased region" description="Basic and acidic residues" evidence="1">
    <location>
        <begin position="11"/>
        <end position="64"/>
    </location>
</feature>
<protein>
    <submittedName>
        <fullName evidence="2">Uncharacterized protein</fullName>
    </submittedName>
</protein>
<dbReference type="AlphaFoldDB" id="A0A6A5YU27"/>
<feature type="compositionally biased region" description="Basic and acidic residues" evidence="1">
    <location>
        <begin position="215"/>
        <end position="235"/>
    </location>
</feature>
<dbReference type="Proteomes" id="UP000799770">
    <property type="component" value="Unassembled WGS sequence"/>
</dbReference>
<feature type="compositionally biased region" description="Basic and acidic residues" evidence="1">
    <location>
        <begin position="103"/>
        <end position="117"/>
    </location>
</feature>
<accession>A0A6A5YU27</accession>
<feature type="region of interest" description="Disordered" evidence="1">
    <location>
        <begin position="103"/>
        <end position="235"/>
    </location>
</feature>
<name>A0A6A5YU27_9PLEO</name>
<evidence type="ECO:0000256" key="1">
    <source>
        <dbReference type="SAM" id="MobiDB-lite"/>
    </source>
</evidence>
<keyword evidence="3" id="KW-1185">Reference proteome</keyword>
<evidence type="ECO:0000313" key="3">
    <source>
        <dbReference type="Proteomes" id="UP000799770"/>
    </source>
</evidence>
<dbReference type="EMBL" id="ML977338">
    <property type="protein sequence ID" value="KAF2110530.1"/>
    <property type="molecule type" value="Genomic_DNA"/>
</dbReference>
<feature type="region of interest" description="Disordered" evidence="1">
    <location>
        <begin position="250"/>
        <end position="400"/>
    </location>
</feature>
<feature type="compositionally biased region" description="Low complexity" evidence="1">
    <location>
        <begin position="311"/>
        <end position="327"/>
    </location>
</feature>
<feature type="compositionally biased region" description="Polar residues" evidence="1">
    <location>
        <begin position="168"/>
        <end position="181"/>
    </location>
</feature>
<feature type="compositionally biased region" description="Basic and acidic residues" evidence="1">
    <location>
        <begin position="187"/>
        <end position="199"/>
    </location>
</feature>